<comment type="caution">
    <text evidence="5">The sequence shown here is derived from an EMBL/GenBank/DDBJ whole genome shotgun (WGS) entry which is preliminary data.</text>
</comment>
<evidence type="ECO:0000256" key="3">
    <source>
        <dbReference type="SAM" id="MobiDB-lite"/>
    </source>
</evidence>
<dbReference type="InterPro" id="IPR001227">
    <property type="entry name" value="Ac_transferase_dom_sf"/>
</dbReference>
<dbReference type="EMBL" id="JBHTCF010000031">
    <property type="protein sequence ID" value="MFC7310277.1"/>
    <property type="molecule type" value="Genomic_DNA"/>
</dbReference>
<dbReference type="RefSeq" id="WP_381840492.1">
    <property type="nucleotide sequence ID" value="NZ_JBHTCF010000031.1"/>
</dbReference>
<dbReference type="SUPFAM" id="SSF52151">
    <property type="entry name" value="FabD/lysophospholipase-like"/>
    <property type="match status" value="1"/>
</dbReference>
<keyword evidence="1" id="KW-0808">Transferase</keyword>
<dbReference type="InterPro" id="IPR014043">
    <property type="entry name" value="Acyl_transferase_dom"/>
</dbReference>
<evidence type="ECO:0000256" key="1">
    <source>
        <dbReference type="ARBA" id="ARBA00022679"/>
    </source>
</evidence>
<evidence type="ECO:0000259" key="4">
    <source>
        <dbReference type="Pfam" id="PF00698"/>
    </source>
</evidence>
<gene>
    <name evidence="5" type="ORF">ACFQVC_39460</name>
</gene>
<feature type="domain" description="Malonyl-CoA:ACP transacylase (MAT)" evidence="4">
    <location>
        <begin position="25"/>
        <end position="127"/>
    </location>
</feature>
<evidence type="ECO:0000313" key="5">
    <source>
        <dbReference type="EMBL" id="MFC7310277.1"/>
    </source>
</evidence>
<keyword evidence="6" id="KW-1185">Reference proteome</keyword>
<keyword evidence="2" id="KW-0511">Multifunctional enzyme</keyword>
<dbReference type="InterPro" id="IPR016035">
    <property type="entry name" value="Acyl_Trfase/lysoPLipase"/>
</dbReference>
<reference evidence="6" key="1">
    <citation type="journal article" date="2019" name="Int. J. Syst. Evol. Microbiol.">
        <title>The Global Catalogue of Microorganisms (GCM) 10K type strain sequencing project: providing services to taxonomists for standard genome sequencing and annotation.</title>
        <authorList>
            <consortium name="The Broad Institute Genomics Platform"/>
            <consortium name="The Broad Institute Genome Sequencing Center for Infectious Disease"/>
            <person name="Wu L."/>
            <person name="Ma J."/>
        </authorList>
    </citation>
    <scope>NUCLEOTIDE SEQUENCE [LARGE SCALE GENOMIC DNA]</scope>
    <source>
        <strain evidence="6">SYNS20</strain>
    </source>
</reference>
<name>A0ABW2JX44_9ACTN</name>
<organism evidence="5 6">
    <name type="scientific">Streptomyces monticola</name>
    <dbReference type="NCBI Taxonomy" id="2666263"/>
    <lineage>
        <taxon>Bacteria</taxon>
        <taxon>Bacillati</taxon>
        <taxon>Actinomycetota</taxon>
        <taxon>Actinomycetes</taxon>
        <taxon>Kitasatosporales</taxon>
        <taxon>Streptomycetaceae</taxon>
        <taxon>Streptomyces</taxon>
    </lineage>
</organism>
<feature type="region of interest" description="Disordered" evidence="3">
    <location>
        <begin position="126"/>
        <end position="150"/>
    </location>
</feature>
<keyword evidence="5" id="KW-0012">Acyltransferase</keyword>
<dbReference type="PANTHER" id="PTHR43775:SF51">
    <property type="entry name" value="INACTIVE PHENOLPHTHIOCEROL SYNTHESIS POLYKETIDE SYNTHASE TYPE I PKS1-RELATED"/>
    <property type="match status" value="1"/>
</dbReference>
<protein>
    <submittedName>
        <fullName evidence="5">Acyltransferase domain-containing protein</fullName>
    </submittedName>
</protein>
<dbReference type="InterPro" id="IPR050091">
    <property type="entry name" value="PKS_NRPS_Biosynth_Enz"/>
</dbReference>
<evidence type="ECO:0000256" key="2">
    <source>
        <dbReference type="ARBA" id="ARBA00023268"/>
    </source>
</evidence>
<dbReference type="Proteomes" id="UP001596523">
    <property type="component" value="Unassembled WGS sequence"/>
</dbReference>
<accession>A0ABW2JX44</accession>
<dbReference type="GO" id="GO:0016746">
    <property type="term" value="F:acyltransferase activity"/>
    <property type="evidence" value="ECO:0007669"/>
    <property type="project" value="UniProtKB-KW"/>
</dbReference>
<sequence>MKGALKEGVAVHFPAWRGRSLPRVRSLYGTSPVFRAEFDTVRHVLDGHLQVPLVAAVFAPSDGVDEALLDVPSYGNAALFAYQTALFGLWQSWGLRPARVAGDGVGAVTAAYVLGRLDLDRAARAATQEGAGAPPPRRQVEAVSGVSQAV</sequence>
<dbReference type="Gene3D" id="3.40.366.10">
    <property type="entry name" value="Malonyl-Coenzyme A Acyl Carrier Protein, domain 2"/>
    <property type="match status" value="1"/>
</dbReference>
<proteinExistence type="predicted"/>
<dbReference type="Pfam" id="PF00698">
    <property type="entry name" value="Acyl_transf_1"/>
    <property type="match status" value="1"/>
</dbReference>
<evidence type="ECO:0000313" key="6">
    <source>
        <dbReference type="Proteomes" id="UP001596523"/>
    </source>
</evidence>
<dbReference type="PANTHER" id="PTHR43775">
    <property type="entry name" value="FATTY ACID SYNTHASE"/>
    <property type="match status" value="1"/>
</dbReference>